<dbReference type="EMBL" id="GBXM01029034">
    <property type="protein sequence ID" value="JAH79543.1"/>
    <property type="molecule type" value="Transcribed_RNA"/>
</dbReference>
<name>A0A0E9VQL0_ANGAN</name>
<reference evidence="1" key="1">
    <citation type="submission" date="2014-11" db="EMBL/GenBank/DDBJ databases">
        <authorList>
            <person name="Amaro Gonzalez C."/>
        </authorList>
    </citation>
    <scope>NUCLEOTIDE SEQUENCE</scope>
</reference>
<proteinExistence type="predicted"/>
<sequence length="24" mass="2716">MNCQHTTSIVALLNDLTIHSFQND</sequence>
<organism evidence="1">
    <name type="scientific">Anguilla anguilla</name>
    <name type="common">European freshwater eel</name>
    <name type="synonym">Muraena anguilla</name>
    <dbReference type="NCBI Taxonomy" id="7936"/>
    <lineage>
        <taxon>Eukaryota</taxon>
        <taxon>Metazoa</taxon>
        <taxon>Chordata</taxon>
        <taxon>Craniata</taxon>
        <taxon>Vertebrata</taxon>
        <taxon>Euteleostomi</taxon>
        <taxon>Actinopterygii</taxon>
        <taxon>Neopterygii</taxon>
        <taxon>Teleostei</taxon>
        <taxon>Anguilliformes</taxon>
        <taxon>Anguillidae</taxon>
        <taxon>Anguilla</taxon>
    </lineage>
</organism>
<reference evidence="1" key="2">
    <citation type="journal article" date="2015" name="Fish Shellfish Immunol.">
        <title>Early steps in the European eel (Anguilla anguilla)-Vibrio vulnificus interaction in the gills: Role of the RtxA13 toxin.</title>
        <authorList>
            <person name="Callol A."/>
            <person name="Pajuelo D."/>
            <person name="Ebbesson L."/>
            <person name="Teles M."/>
            <person name="MacKenzie S."/>
            <person name="Amaro C."/>
        </authorList>
    </citation>
    <scope>NUCLEOTIDE SEQUENCE</scope>
</reference>
<protein>
    <submittedName>
        <fullName evidence="1">Uncharacterized protein</fullName>
    </submittedName>
</protein>
<accession>A0A0E9VQL0</accession>
<evidence type="ECO:0000313" key="1">
    <source>
        <dbReference type="EMBL" id="JAH79543.1"/>
    </source>
</evidence>
<dbReference type="AlphaFoldDB" id="A0A0E9VQL0"/>